<reference evidence="14 15" key="1">
    <citation type="submission" date="2017-06" db="EMBL/GenBank/DDBJ databases">
        <title>Evolution towards high GC content and high-temperature stress adaptation in endophytic Pseudomonas oryzihabitans impacted its plant-growth promoting traits.</title>
        <authorList>
            <person name="Nascimento F.X."/>
        </authorList>
    </citation>
    <scope>NUCLEOTIDE SEQUENCE [LARGE SCALE GENOMIC DNA]</scope>
    <source>
        <strain evidence="14 15">MS8</strain>
    </source>
</reference>
<evidence type="ECO:0000256" key="5">
    <source>
        <dbReference type="ARBA" id="ARBA00022801"/>
    </source>
</evidence>
<dbReference type="GO" id="GO:0006269">
    <property type="term" value="P:DNA replication, synthesis of primer"/>
    <property type="evidence" value="ECO:0007669"/>
    <property type="project" value="UniProtKB-UniRule"/>
</dbReference>
<evidence type="ECO:0000256" key="10">
    <source>
        <dbReference type="ARBA" id="ARBA00048954"/>
    </source>
</evidence>
<evidence type="ECO:0000259" key="13">
    <source>
        <dbReference type="PROSITE" id="PS51199"/>
    </source>
</evidence>
<dbReference type="Gene3D" id="1.10.860.10">
    <property type="entry name" value="DNAb Helicase, Chain A"/>
    <property type="match status" value="1"/>
</dbReference>
<gene>
    <name evidence="14" type="ORF">CE139_18400</name>
</gene>
<keyword evidence="2 12" id="KW-0639">Primosome</keyword>
<dbReference type="Pfam" id="PF03796">
    <property type="entry name" value="DnaB_C"/>
    <property type="match status" value="1"/>
</dbReference>
<keyword evidence="9" id="KW-0413">Isomerase</keyword>
<dbReference type="PROSITE" id="PS51199">
    <property type="entry name" value="SF4_HELICASE"/>
    <property type="match status" value="1"/>
</dbReference>
<evidence type="ECO:0000256" key="3">
    <source>
        <dbReference type="ARBA" id="ARBA00022705"/>
    </source>
</evidence>
<dbReference type="NCBIfam" id="TIGR00665">
    <property type="entry name" value="DnaB"/>
    <property type="match status" value="1"/>
</dbReference>
<keyword evidence="6 12" id="KW-0347">Helicase</keyword>
<dbReference type="NCBIfam" id="NF004384">
    <property type="entry name" value="PRK05748.1"/>
    <property type="match status" value="1"/>
</dbReference>
<protein>
    <recommendedName>
        <fullName evidence="11 12">Replicative DNA helicase</fullName>
        <ecNumber evidence="11 12">5.6.2.3</ecNumber>
    </recommendedName>
</protein>
<dbReference type="GO" id="GO:0016887">
    <property type="term" value="F:ATP hydrolysis activity"/>
    <property type="evidence" value="ECO:0007669"/>
    <property type="project" value="RHEA"/>
</dbReference>
<comment type="similarity">
    <text evidence="1 12">Belongs to the helicase family. DnaB subfamily.</text>
</comment>
<dbReference type="PANTHER" id="PTHR30153">
    <property type="entry name" value="REPLICATIVE DNA HELICASE DNAB"/>
    <property type="match status" value="1"/>
</dbReference>
<dbReference type="CDD" id="cd00984">
    <property type="entry name" value="DnaB_C"/>
    <property type="match status" value="1"/>
</dbReference>
<evidence type="ECO:0000256" key="2">
    <source>
        <dbReference type="ARBA" id="ARBA00022515"/>
    </source>
</evidence>
<dbReference type="RefSeq" id="WP_261793865.1">
    <property type="nucleotide sequence ID" value="NZ_CP022198.1"/>
</dbReference>
<dbReference type="GO" id="GO:0005524">
    <property type="term" value="F:ATP binding"/>
    <property type="evidence" value="ECO:0007669"/>
    <property type="project" value="UniProtKB-UniRule"/>
</dbReference>
<comment type="function">
    <text evidence="12">The main replicative DNA helicase, it participates in initiation and elongation during chromosome replication. Travels ahead of the DNA replisome, separating dsDNA into templates for DNA synthesis. A processive ATP-dependent 5'-3' DNA helicase it has DNA-dependent ATPase activity.</text>
</comment>
<evidence type="ECO:0000256" key="1">
    <source>
        <dbReference type="ARBA" id="ARBA00008428"/>
    </source>
</evidence>
<evidence type="ECO:0000256" key="7">
    <source>
        <dbReference type="ARBA" id="ARBA00022840"/>
    </source>
</evidence>
<dbReference type="SUPFAM" id="SSF48024">
    <property type="entry name" value="N-terminal domain of DnaB helicase"/>
    <property type="match status" value="1"/>
</dbReference>
<dbReference type="SUPFAM" id="SSF52540">
    <property type="entry name" value="P-loop containing nucleoside triphosphate hydrolases"/>
    <property type="match status" value="1"/>
</dbReference>
<comment type="catalytic activity">
    <reaction evidence="10 12">
        <text>ATP + H2O = ADP + phosphate + H(+)</text>
        <dbReference type="Rhea" id="RHEA:13065"/>
        <dbReference type="ChEBI" id="CHEBI:15377"/>
        <dbReference type="ChEBI" id="CHEBI:15378"/>
        <dbReference type="ChEBI" id="CHEBI:30616"/>
        <dbReference type="ChEBI" id="CHEBI:43474"/>
        <dbReference type="ChEBI" id="CHEBI:456216"/>
        <dbReference type="EC" id="5.6.2.3"/>
    </reaction>
</comment>
<dbReference type="GO" id="GO:1990077">
    <property type="term" value="C:primosome complex"/>
    <property type="evidence" value="ECO:0007669"/>
    <property type="project" value="UniProtKB-UniRule"/>
</dbReference>
<keyword evidence="4 12" id="KW-0547">Nucleotide-binding</keyword>
<evidence type="ECO:0000256" key="12">
    <source>
        <dbReference type="RuleBase" id="RU362085"/>
    </source>
</evidence>
<dbReference type="GO" id="GO:0003677">
    <property type="term" value="F:DNA binding"/>
    <property type="evidence" value="ECO:0007669"/>
    <property type="project" value="UniProtKB-UniRule"/>
</dbReference>
<dbReference type="InterPro" id="IPR007692">
    <property type="entry name" value="DNA_helicase_DnaB"/>
</dbReference>
<dbReference type="GO" id="GO:0005829">
    <property type="term" value="C:cytosol"/>
    <property type="evidence" value="ECO:0007669"/>
    <property type="project" value="TreeGrafter"/>
</dbReference>
<sequence>MNVIQLLEAPTYDHSVPVTDAERVAAGLVPPHSQEAEQSVLGGLMLDNSTWDLIADVLLEEDFFFRHHQLIFRRIALLASQSRPFDVVTLAEVMPDVDEVGGLAYLGTLAKDTPSVANIVAYAEIVAQRAHLRRLILLGFASSREASAPGANAAEVQEHTEQRLFALGQDRKGAEFCNVTATLHKLIDTIDERFNNPTPVTGVPSGLTDLDTLTSGWQDTDLIIVGARPAMGKTAFLLNCITKALHHALGKSVQVYSLEMPAEQLMLRLVAIIGHIDATKLKLGQLEDEDWPKLTKAVNTINGFGDRLVIDDQAGLSPTMLRARARRAARRFGPPALILVDYLQLMRCEGQENRANEIAEISRSLKALAKEMKCPVIALSQLNRGLESRPNKRPGLADLRESGAIEQDADVIMFLYRDEYYHPETEFKGIAELIVGKHRNGEVGTVRAAFIAKQTRFENLSAQAWQEMNA</sequence>
<dbReference type="InterPro" id="IPR016136">
    <property type="entry name" value="DNA_helicase_N/primase_C"/>
</dbReference>
<keyword evidence="5 12" id="KW-0378">Hydrolase</keyword>
<dbReference type="Pfam" id="PF00772">
    <property type="entry name" value="DnaB"/>
    <property type="match status" value="1"/>
</dbReference>
<keyword evidence="3 12" id="KW-0235">DNA replication</keyword>
<dbReference type="GO" id="GO:0043139">
    <property type="term" value="F:5'-3' DNA helicase activity"/>
    <property type="evidence" value="ECO:0007669"/>
    <property type="project" value="UniProtKB-EC"/>
</dbReference>
<evidence type="ECO:0000313" key="14">
    <source>
        <dbReference type="EMBL" id="AXA67707.1"/>
    </source>
</evidence>
<dbReference type="InterPro" id="IPR007693">
    <property type="entry name" value="DNA_helicase_DnaB-like_N"/>
</dbReference>
<evidence type="ECO:0000256" key="6">
    <source>
        <dbReference type="ARBA" id="ARBA00022806"/>
    </source>
</evidence>
<dbReference type="Gene3D" id="3.40.50.300">
    <property type="entry name" value="P-loop containing nucleotide triphosphate hydrolases"/>
    <property type="match status" value="1"/>
</dbReference>
<dbReference type="InterPro" id="IPR036185">
    <property type="entry name" value="DNA_heli_DnaB-like_N_sf"/>
</dbReference>
<proteinExistence type="inferred from homology"/>
<dbReference type="PANTHER" id="PTHR30153:SF2">
    <property type="entry name" value="REPLICATIVE DNA HELICASE"/>
    <property type="match status" value="1"/>
</dbReference>
<dbReference type="EC" id="5.6.2.3" evidence="11 12"/>
<dbReference type="InterPro" id="IPR027417">
    <property type="entry name" value="P-loop_NTPase"/>
</dbReference>
<dbReference type="EMBL" id="CP022198">
    <property type="protein sequence ID" value="AXA67707.1"/>
    <property type="molecule type" value="Genomic_DNA"/>
</dbReference>
<keyword evidence="7 12" id="KW-0067">ATP-binding</keyword>
<evidence type="ECO:0000256" key="8">
    <source>
        <dbReference type="ARBA" id="ARBA00023125"/>
    </source>
</evidence>
<dbReference type="Proteomes" id="UP000250579">
    <property type="component" value="Chromosome"/>
</dbReference>
<dbReference type="InterPro" id="IPR007694">
    <property type="entry name" value="DNA_helicase_DnaB-like_C"/>
</dbReference>
<feature type="domain" description="SF4 helicase" evidence="13">
    <location>
        <begin position="196"/>
        <end position="464"/>
    </location>
</feature>
<organism evidence="14 15">
    <name type="scientific">Pseudomonas oryzihabitans</name>
    <dbReference type="NCBI Taxonomy" id="47885"/>
    <lineage>
        <taxon>Bacteria</taxon>
        <taxon>Pseudomonadati</taxon>
        <taxon>Pseudomonadota</taxon>
        <taxon>Gammaproteobacteria</taxon>
        <taxon>Pseudomonadales</taxon>
        <taxon>Pseudomonadaceae</taxon>
        <taxon>Pseudomonas</taxon>
    </lineage>
</organism>
<evidence type="ECO:0000313" key="15">
    <source>
        <dbReference type="Proteomes" id="UP000250579"/>
    </source>
</evidence>
<evidence type="ECO:0000256" key="11">
    <source>
        <dbReference type="NCBIfam" id="TIGR00665"/>
    </source>
</evidence>
<keyword evidence="8 12" id="KW-0238">DNA-binding</keyword>
<dbReference type="AlphaFoldDB" id="A0A2Z5AAU8"/>
<name>A0A2Z5AAU8_9PSED</name>
<evidence type="ECO:0000256" key="4">
    <source>
        <dbReference type="ARBA" id="ARBA00022741"/>
    </source>
</evidence>
<accession>A0A2Z5AAU8</accession>
<evidence type="ECO:0000256" key="9">
    <source>
        <dbReference type="ARBA" id="ARBA00023235"/>
    </source>
</evidence>